<evidence type="ECO:0000313" key="1">
    <source>
        <dbReference type="EMBL" id="KZD29955.1"/>
    </source>
</evidence>
<comment type="caution">
    <text evidence="1">The sequence shown here is derived from an EMBL/GenBank/DDBJ whole genome shotgun (WGS) entry which is preliminary data.</text>
</comment>
<protein>
    <submittedName>
        <fullName evidence="1">Uncharacterized protein</fullName>
    </submittedName>
</protein>
<evidence type="ECO:0000313" key="2">
    <source>
        <dbReference type="Proteomes" id="UP000076501"/>
    </source>
</evidence>
<dbReference type="Proteomes" id="UP000076501">
    <property type="component" value="Unassembled WGS sequence"/>
</dbReference>
<name>A0A164D6Y5_BACCE</name>
<dbReference type="AlphaFoldDB" id="A0A164D6Y5"/>
<accession>A0A164D6Y5</accession>
<proteinExistence type="predicted"/>
<sequence length="49" mass="5689">MKKDVTFLKKGMMTYSCLHGMIMKKLNNIVKISPVQKKKKQSFTTLRGK</sequence>
<organism evidence="1 2">
    <name type="scientific">Bacillus cereus</name>
    <dbReference type="NCBI Taxonomy" id="1396"/>
    <lineage>
        <taxon>Bacteria</taxon>
        <taxon>Bacillati</taxon>
        <taxon>Bacillota</taxon>
        <taxon>Bacilli</taxon>
        <taxon>Bacillales</taxon>
        <taxon>Bacillaceae</taxon>
        <taxon>Bacillus</taxon>
        <taxon>Bacillus cereus group</taxon>
    </lineage>
</organism>
<reference evidence="1 2" key="1">
    <citation type="submission" date="2015-09" db="EMBL/GenBank/DDBJ databases">
        <title>Bacillus cereus food isolates.</title>
        <authorList>
            <person name="Boekhorst J."/>
        </authorList>
    </citation>
    <scope>NUCLEOTIDE SEQUENCE [LARGE SCALE GENOMIC DNA]</scope>
    <source>
        <strain evidence="1 2">B4082</strain>
    </source>
</reference>
<gene>
    <name evidence="1" type="ORF">B4082_4309</name>
</gene>
<dbReference type="EMBL" id="LJKA01000064">
    <property type="protein sequence ID" value="KZD29955.1"/>
    <property type="molecule type" value="Genomic_DNA"/>
</dbReference>